<feature type="transmembrane region" description="Helical" evidence="1">
    <location>
        <begin position="126"/>
        <end position="149"/>
    </location>
</feature>
<feature type="transmembrane region" description="Helical" evidence="1">
    <location>
        <begin position="62"/>
        <end position="80"/>
    </location>
</feature>
<feature type="transmembrane region" description="Helical" evidence="1">
    <location>
        <begin position="87"/>
        <end position="106"/>
    </location>
</feature>
<evidence type="ECO:0000256" key="1">
    <source>
        <dbReference type="SAM" id="Phobius"/>
    </source>
</evidence>
<protein>
    <recommendedName>
        <fullName evidence="4">Styrene-oxide isomerase</fullName>
    </recommendedName>
</protein>
<keyword evidence="1" id="KW-0472">Membrane</keyword>
<gene>
    <name evidence="2" type="ordered locus">Mpe_A0856</name>
</gene>
<feature type="transmembrane region" description="Helical" evidence="1">
    <location>
        <begin position="12"/>
        <end position="31"/>
    </location>
</feature>
<reference evidence="2 3" key="1">
    <citation type="journal article" date="2007" name="J. Bacteriol.">
        <title>Whole-genome analysis of the methyl tert-butyl ether-degrading beta-proteobacterium Methylibium petroleiphilum PM1.</title>
        <authorList>
            <person name="Kane S.R."/>
            <person name="Chakicherla A.Y."/>
            <person name="Chain P.S.G."/>
            <person name="Schmidt R."/>
            <person name="Shin M.W."/>
            <person name="Legler T.C."/>
            <person name="Scow K.M."/>
            <person name="Larimer F.W."/>
            <person name="Lucas S.M."/>
            <person name="Richardson P.M."/>
            <person name="Hristova K.R."/>
        </authorList>
    </citation>
    <scope>NUCLEOTIDE SEQUENCE [LARGE SCALE GENOMIC DNA]</scope>
    <source>
        <strain evidence="3">ATCC BAA-1232 / LMG 22953 / PM1</strain>
    </source>
</reference>
<name>A2SE29_METPP</name>
<evidence type="ECO:0000313" key="2">
    <source>
        <dbReference type="EMBL" id="ABM93818.1"/>
    </source>
</evidence>
<dbReference type="Proteomes" id="UP000000366">
    <property type="component" value="Chromosome"/>
</dbReference>
<dbReference type="AlphaFoldDB" id="A2SE29"/>
<dbReference type="eggNOG" id="ENOG5031HRS">
    <property type="taxonomic scope" value="Bacteria"/>
</dbReference>
<accession>A2SE29</accession>
<sequence>MLSSVQKQWFGHGVLMILATLLGGIGLWMFLVGGFELVPGHIVHFQLPGSAEGWRRAHGGPALNGLMVIAVALVLPALNFPERKAVWLGWLVVADGWANVVFYFFSNLSPNRGLSFGPNVFGEGNVYSVIALAPAYLFGAIAVVVLAIIGWEGVRSGRSAA</sequence>
<proteinExistence type="predicted"/>
<evidence type="ECO:0000313" key="3">
    <source>
        <dbReference type="Proteomes" id="UP000000366"/>
    </source>
</evidence>
<dbReference type="KEGG" id="mpt:Mpe_A0856"/>
<dbReference type="RefSeq" id="WP_011828456.1">
    <property type="nucleotide sequence ID" value="NC_008825.1"/>
</dbReference>
<evidence type="ECO:0008006" key="4">
    <source>
        <dbReference type="Google" id="ProtNLM"/>
    </source>
</evidence>
<dbReference type="InterPro" id="IPR054803">
    <property type="entry name" value="StyOxIsoStyC"/>
</dbReference>
<dbReference type="EMBL" id="CP000555">
    <property type="protein sequence ID" value="ABM93818.1"/>
    <property type="molecule type" value="Genomic_DNA"/>
</dbReference>
<dbReference type="InterPro" id="IPR058965">
    <property type="entry name" value="SOI/HabA-like"/>
</dbReference>
<keyword evidence="3" id="KW-1185">Reference proteome</keyword>
<keyword evidence="1" id="KW-0812">Transmembrane</keyword>
<dbReference type="NCBIfam" id="NF045734">
    <property type="entry name" value="StyOxIsoStyC"/>
    <property type="match status" value="1"/>
</dbReference>
<dbReference type="HOGENOM" id="CLU_119150_1_0_4"/>
<keyword evidence="1" id="KW-1133">Transmembrane helix</keyword>
<dbReference type="Pfam" id="PF26512">
    <property type="entry name" value="SOI"/>
    <property type="match status" value="1"/>
</dbReference>
<organism evidence="2 3">
    <name type="scientific">Methylibium petroleiphilum (strain ATCC BAA-1232 / LMG 22953 / PM1)</name>
    <dbReference type="NCBI Taxonomy" id="420662"/>
    <lineage>
        <taxon>Bacteria</taxon>
        <taxon>Pseudomonadati</taxon>
        <taxon>Pseudomonadota</taxon>
        <taxon>Betaproteobacteria</taxon>
        <taxon>Burkholderiales</taxon>
        <taxon>Sphaerotilaceae</taxon>
        <taxon>Methylibium</taxon>
    </lineage>
</organism>